<proteinExistence type="predicted"/>
<sequence length="227" mass="26004">QFFLANDTPNFLFSIDLATHQVDKRRQFAGSFYTEVKLDSPDGASSVLIYKIENPFDSTARAKLVYREIHLMRTLKHENIVKLLRTYKDDNEQNDSQSIYYITDFCGVRLGEKIVEGRYSMVYVKKWTTELLRAVAYLHSKGIIHGNLHPGNMCIDATNKLTITGFGSSHESIIDPLNHETAVSESISIYMPIEQLTGWSEAYDEKVDIWSISIILWELLTGKPLFD</sequence>
<dbReference type="SMART" id="SM00220">
    <property type="entry name" value="S_TKc"/>
    <property type="match status" value="1"/>
</dbReference>
<feature type="non-terminal residue" evidence="4">
    <location>
        <position position="1"/>
    </location>
</feature>
<dbReference type="SUPFAM" id="SSF56112">
    <property type="entry name" value="Protein kinase-like (PK-like)"/>
    <property type="match status" value="1"/>
</dbReference>
<protein>
    <recommendedName>
        <fullName evidence="3">Protein kinase domain-containing protein</fullName>
    </recommendedName>
</protein>
<dbReference type="InterPro" id="IPR000719">
    <property type="entry name" value="Prot_kinase_dom"/>
</dbReference>
<dbReference type="InterPro" id="IPR011009">
    <property type="entry name" value="Kinase-like_dom_sf"/>
</dbReference>
<keyword evidence="2" id="KW-0067">ATP-binding</keyword>
<evidence type="ECO:0000256" key="2">
    <source>
        <dbReference type="ARBA" id="ARBA00022840"/>
    </source>
</evidence>
<dbReference type="InterPro" id="IPR050117">
    <property type="entry name" value="MAPK"/>
</dbReference>
<accession>A0AAN4Z6E5</accession>
<dbReference type="Gene3D" id="3.30.200.20">
    <property type="entry name" value="Phosphorylase Kinase, domain 1"/>
    <property type="match status" value="1"/>
</dbReference>
<feature type="non-terminal residue" evidence="4">
    <location>
        <position position="227"/>
    </location>
</feature>
<keyword evidence="1" id="KW-0547">Nucleotide-binding</keyword>
<dbReference type="Pfam" id="PF00069">
    <property type="entry name" value="Pkinase"/>
    <property type="match status" value="1"/>
</dbReference>
<dbReference type="EMBL" id="BTRK01000002">
    <property type="protein sequence ID" value="GMR34966.1"/>
    <property type="molecule type" value="Genomic_DNA"/>
</dbReference>
<organism evidence="4 5">
    <name type="scientific">Pristionchus mayeri</name>
    <dbReference type="NCBI Taxonomy" id="1317129"/>
    <lineage>
        <taxon>Eukaryota</taxon>
        <taxon>Metazoa</taxon>
        <taxon>Ecdysozoa</taxon>
        <taxon>Nematoda</taxon>
        <taxon>Chromadorea</taxon>
        <taxon>Rhabditida</taxon>
        <taxon>Rhabditina</taxon>
        <taxon>Diplogasteromorpha</taxon>
        <taxon>Diplogasteroidea</taxon>
        <taxon>Neodiplogasteridae</taxon>
        <taxon>Pristionchus</taxon>
    </lineage>
</organism>
<keyword evidence="5" id="KW-1185">Reference proteome</keyword>
<dbReference type="AlphaFoldDB" id="A0AAN4Z6E5"/>
<evidence type="ECO:0000256" key="1">
    <source>
        <dbReference type="ARBA" id="ARBA00022741"/>
    </source>
</evidence>
<dbReference type="Proteomes" id="UP001328107">
    <property type="component" value="Unassembled WGS sequence"/>
</dbReference>
<dbReference type="PANTHER" id="PTHR24055">
    <property type="entry name" value="MITOGEN-ACTIVATED PROTEIN KINASE"/>
    <property type="match status" value="1"/>
</dbReference>
<feature type="domain" description="Protein kinase" evidence="3">
    <location>
        <begin position="1"/>
        <end position="227"/>
    </location>
</feature>
<evidence type="ECO:0000259" key="3">
    <source>
        <dbReference type="PROSITE" id="PS50011"/>
    </source>
</evidence>
<name>A0AAN4Z6E5_9BILA</name>
<dbReference type="PROSITE" id="PS50011">
    <property type="entry name" value="PROTEIN_KINASE_DOM"/>
    <property type="match status" value="1"/>
</dbReference>
<dbReference type="Gene3D" id="1.10.510.10">
    <property type="entry name" value="Transferase(Phosphotransferase) domain 1"/>
    <property type="match status" value="1"/>
</dbReference>
<dbReference type="GO" id="GO:0004672">
    <property type="term" value="F:protein kinase activity"/>
    <property type="evidence" value="ECO:0007669"/>
    <property type="project" value="InterPro"/>
</dbReference>
<reference evidence="5" key="1">
    <citation type="submission" date="2022-10" db="EMBL/GenBank/DDBJ databases">
        <title>Genome assembly of Pristionchus species.</title>
        <authorList>
            <person name="Yoshida K."/>
            <person name="Sommer R.J."/>
        </authorList>
    </citation>
    <scope>NUCLEOTIDE SEQUENCE [LARGE SCALE GENOMIC DNA]</scope>
    <source>
        <strain evidence="5">RS5460</strain>
    </source>
</reference>
<evidence type="ECO:0000313" key="4">
    <source>
        <dbReference type="EMBL" id="GMR34966.1"/>
    </source>
</evidence>
<comment type="caution">
    <text evidence="4">The sequence shown here is derived from an EMBL/GenBank/DDBJ whole genome shotgun (WGS) entry which is preliminary data.</text>
</comment>
<dbReference type="GO" id="GO:0005524">
    <property type="term" value="F:ATP binding"/>
    <property type="evidence" value="ECO:0007669"/>
    <property type="project" value="UniProtKB-KW"/>
</dbReference>
<evidence type="ECO:0000313" key="5">
    <source>
        <dbReference type="Proteomes" id="UP001328107"/>
    </source>
</evidence>
<gene>
    <name evidence="4" type="ORF">PMAYCL1PPCAC_05161</name>
</gene>
<dbReference type="CDD" id="cd00180">
    <property type="entry name" value="PKc"/>
    <property type="match status" value="1"/>
</dbReference>